<dbReference type="GO" id="GO:1901981">
    <property type="term" value="F:phosphatidylinositol phosphate binding"/>
    <property type="evidence" value="ECO:0007669"/>
    <property type="project" value="TreeGrafter"/>
</dbReference>
<keyword evidence="5" id="KW-0446">Lipid-binding</keyword>
<evidence type="ECO:0000256" key="3">
    <source>
        <dbReference type="ARBA" id="ARBA00022448"/>
    </source>
</evidence>
<keyword evidence="10" id="KW-1185">Reference proteome</keyword>
<dbReference type="InterPro" id="IPR036871">
    <property type="entry name" value="PX_dom_sf"/>
</dbReference>
<evidence type="ECO:0000256" key="6">
    <source>
        <dbReference type="ARBA" id="ARBA00023136"/>
    </source>
</evidence>
<sequence length="128" mass="15295">MVLQESFPMIQVSIPSMEKEADDSGKTKKLFRIEVLFNERKHFVLRRNSEFQNLHRKLRKIVQTPDFPSKRNQHLRTKPLEQRRQELEDYVQVRHLRLGLRSGFNITNVSLHYLDSLTPTVEIRLCSH</sequence>
<dbReference type="InterPro" id="IPR001683">
    <property type="entry name" value="PX_dom"/>
</dbReference>
<evidence type="ECO:0000313" key="9">
    <source>
        <dbReference type="Ensembl" id="ENSNBRP00000022630.1"/>
    </source>
</evidence>
<dbReference type="GO" id="GO:0030659">
    <property type="term" value="C:cytoplasmic vesicle membrane"/>
    <property type="evidence" value="ECO:0007669"/>
    <property type="project" value="UniProtKB-SubCell"/>
</dbReference>
<evidence type="ECO:0000256" key="1">
    <source>
        <dbReference type="ARBA" id="ARBA00004180"/>
    </source>
</evidence>
<evidence type="ECO:0000256" key="4">
    <source>
        <dbReference type="ARBA" id="ARBA00022927"/>
    </source>
</evidence>
<dbReference type="SUPFAM" id="SSF64268">
    <property type="entry name" value="PX domain"/>
    <property type="match status" value="1"/>
</dbReference>
<reference evidence="9" key="1">
    <citation type="submission" date="2025-08" db="UniProtKB">
        <authorList>
            <consortium name="Ensembl"/>
        </authorList>
    </citation>
    <scope>IDENTIFICATION</scope>
</reference>
<keyword evidence="3" id="KW-0813">Transport</keyword>
<dbReference type="Pfam" id="PF00787">
    <property type="entry name" value="PX"/>
    <property type="match status" value="1"/>
</dbReference>
<dbReference type="PANTHER" id="PTHR15813">
    <property type="entry name" value="SORTING NEXIN-22 AND 24"/>
    <property type="match status" value="1"/>
</dbReference>
<keyword evidence="7" id="KW-0968">Cytoplasmic vesicle</keyword>
<dbReference type="Bgee" id="ENSNBRG00000017342">
    <property type="expression patterns" value="Expressed in camera-type eye and 1 other cell type or tissue"/>
</dbReference>
<keyword evidence="6" id="KW-0472">Membrane</keyword>
<evidence type="ECO:0000256" key="2">
    <source>
        <dbReference type="ARBA" id="ARBA00010883"/>
    </source>
</evidence>
<evidence type="ECO:0000256" key="5">
    <source>
        <dbReference type="ARBA" id="ARBA00023121"/>
    </source>
</evidence>
<accession>A0A3Q4HGZ6</accession>
<dbReference type="PROSITE" id="PS50195">
    <property type="entry name" value="PX"/>
    <property type="match status" value="1"/>
</dbReference>
<reference evidence="9" key="2">
    <citation type="submission" date="2025-09" db="UniProtKB">
        <authorList>
            <consortium name="Ensembl"/>
        </authorList>
    </citation>
    <scope>IDENTIFICATION</scope>
</reference>
<dbReference type="GeneTree" id="ENSGT00390000001280"/>
<dbReference type="Ensembl" id="ENSNBRT00000023226.1">
    <property type="protein sequence ID" value="ENSNBRP00000022630.1"/>
    <property type="gene ID" value="ENSNBRG00000017342.1"/>
</dbReference>
<dbReference type="STRING" id="32507.ENSNBRP00000022630"/>
<keyword evidence="4" id="KW-0653">Protein transport</keyword>
<dbReference type="AlphaFoldDB" id="A0A3Q4HGZ6"/>
<dbReference type="Proteomes" id="UP000261580">
    <property type="component" value="Unassembled WGS sequence"/>
</dbReference>
<evidence type="ECO:0000313" key="10">
    <source>
        <dbReference type="Proteomes" id="UP000261580"/>
    </source>
</evidence>
<proteinExistence type="inferred from homology"/>
<evidence type="ECO:0000259" key="8">
    <source>
        <dbReference type="PROSITE" id="PS50195"/>
    </source>
</evidence>
<comment type="subcellular location">
    <subcellularLocation>
        <location evidence="1">Cytoplasmic vesicle membrane</location>
        <topology evidence="1">Peripheral membrane protein</topology>
        <orientation evidence="1">Cytoplasmic side</orientation>
    </subcellularLocation>
</comment>
<dbReference type="OMA" id="LRCCWTS"/>
<comment type="similarity">
    <text evidence="2">Belongs to the sorting nexin family.</text>
</comment>
<protein>
    <recommendedName>
        <fullName evidence="8">PX domain-containing protein</fullName>
    </recommendedName>
</protein>
<evidence type="ECO:0000256" key="7">
    <source>
        <dbReference type="ARBA" id="ARBA00023329"/>
    </source>
</evidence>
<dbReference type="InterPro" id="IPR052467">
    <property type="entry name" value="Sorting_nexin_PX-domain"/>
</dbReference>
<name>A0A3Q4HGZ6_NEOBR</name>
<dbReference type="PANTHER" id="PTHR15813:SF8">
    <property type="entry name" value="SORTING NEXIN-22"/>
    <property type="match status" value="1"/>
</dbReference>
<feature type="domain" description="PX" evidence="8">
    <location>
        <begin position="9"/>
        <end position="128"/>
    </location>
</feature>
<dbReference type="Gene3D" id="3.30.1520.10">
    <property type="entry name" value="Phox-like domain"/>
    <property type="match status" value="1"/>
</dbReference>
<organism evidence="9 10">
    <name type="scientific">Neolamprologus brichardi</name>
    <name type="common">Fairy cichlid</name>
    <name type="synonym">Lamprologus brichardi</name>
    <dbReference type="NCBI Taxonomy" id="32507"/>
    <lineage>
        <taxon>Eukaryota</taxon>
        <taxon>Metazoa</taxon>
        <taxon>Chordata</taxon>
        <taxon>Craniata</taxon>
        <taxon>Vertebrata</taxon>
        <taxon>Euteleostomi</taxon>
        <taxon>Actinopterygii</taxon>
        <taxon>Neopterygii</taxon>
        <taxon>Teleostei</taxon>
        <taxon>Neoteleostei</taxon>
        <taxon>Acanthomorphata</taxon>
        <taxon>Ovalentaria</taxon>
        <taxon>Cichlomorphae</taxon>
        <taxon>Cichliformes</taxon>
        <taxon>Cichlidae</taxon>
        <taxon>African cichlids</taxon>
        <taxon>Pseudocrenilabrinae</taxon>
        <taxon>Lamprologini</taxon>
        <taxon>Neolamprologus</taxon>
    </lineage>
</organism>
<dbReference type="GO" id="GO:0015031">
    <property type="term" value="P:protein transport"/>
    <property type="evidence" value="ECO:0007669"/>
    <property type="project" value="UniProtKB-KW"/>
</dbReference>